<feature type="transmembrane region" description="Helical" evidence="2">
    <location>
        <begin position="198"/>
        <end position="221"/>
    </location>
</feature>
<feature type="compositionally biased region" description="Low complexity" evidence="1">
    <location>
        <begin position="328"/>
        <end position="350"/>
    </location>
</feature>
<proteinExistence type="predicted"/>
<keyword evidence="2" id="KW-0472">Membrane</keyword>
<evidence type="ECO:0000259" key="3">
    <source>
        <dbReference type="Pfam" id="PF20151"/>
    </source>
</evidence>
<evidence type="ECO:0000313" key="4">
    <source>
        <dbReference type="EMBL" id="KAF4621150.1"/>
    </source>
</evidence>
<evidence type="ECO:0000256" key="2">
    <source>
        <dbReference type="SAM" id="Phobius"/>
    </source>
</evidence>
<sequence length="432" mass="47319">MDIVGSVSVLVCLTTTSLMSALVFWNRATTGDQPLYSPYRSADIAAGAQAVNRSSVAALAFLVWDILITVDDEVQLIWPRTWSYTKVVYFIVRYLPVLVQISMLFIGTEITPQFHFTPHDCYIWQIYQGVAASMVIAIVDTVLVLRVHALYHGHQIVRRVVAVFYVLEIAGMAVGLALTLPGITFDNVCLVVGVPRTIIIYGGSSIIFQFILFGFTLYKFIQAARSGWGDVPLVMLLMRDGTWAFFLLLVAYVGQLCLYAVPKPAFDGILYGWLLTAFSIAGYRILLNLKNAAGAENRNTRSMMTDIQFTIQFVKSGWDTTTTALAGARAANHTSSPSSPLRSTTPSRGRGACSCGQGTGEGDGRTAGSESSAAGAKPRYVHVHDYKNDRRRGEYEYDDSRADKRTSETSQTASVADFVGLALGSVNMGRIY</sequence>
<reference evidence="4 5" key="1">
    <citation type="submission" date="2019-12" db="EMBL/GenBank/DDBJ databases">
        <authorList>
            <person name="Floudas D."/>
            <person name="Bentzer J."/>
            <person name="Ahren D."/>
            <person name="Johansson T."/>
            <person name="Persson P."/>
            <person name="Tunlid A."/>
        </authorList>
    </citation>
    <scope>NUCLEOTIDE SEQUENCE [LARGE SCALE GENOMIC DNA]</scope>
    <source>
        <strain evidence="4 5">CBS 102.39</strain>
    </source>
</reference>
<feature type="transmembrane region" description="Helical" evidence="2">
    <location>
        <begin position="268"/>
        <end position="287"/>
    </location>
</feature>
<keyword evidence="5" id="KW-1185">Reference proteome</keyword>
<name>A0A8H4VUU1_9AGAR</name>
<comment type="caution">
    <text evidence="4">The sequence shown here is derived from an EMBL/GenBank/DDBJ whole genome shotgun (WGS) entry which is preliminary data.</text>
</comment>
<dbReference type="InterPro" id="IPR045340">
    <property type="entry name" value="DUF6533"/>
</dbReference>
<feature type="transmembrane region" description="Helical" evidence="2">
    <location>
        <begin position="126"/>
        <end position="148"/>
    </location>
</feature>
<protein>
    <recommendedName>
        <fullName evidence="3">DUF6533 domain-containing protein</fullName>
    </recommendedName>
</protein>
<feature type="region of interest" description="Disordered" evidence="1">
    <location>
        <begin position="328"/>
        <end position="411"/>
    </location>
</feature>
<feature type="transmembrane region" description="Helical" evidence="2">
    <location>
        <begin position="6"/>
        <end position="25"/>
    </location>
</feature>
<dbReference type="Pfam" id="PF20151">
    <property type="entry name" value="DUF6533"/>
    <property type="match status" value="1"/>
</dbReference>
<organism evidence="4 5">
    <name type="scientific">Agrocybe pediades</name>
    <dbReference type="NCBI Taxonomy" id="84607"/>
    <lineage>
        <taxon>Eukaryota</taxon>
        <taxon>Fungi</taxon>
        <taxon>Dikarya</taxon>
        <taxon>Basidiomycota</taxon>
        <taxon>Agaricomycotina</taxon>
        <taxon>Agaricomycetes</taxon>
        <taxon>Agaricomycetidae</taxon>
        <taxon>Agaricales</taxon>
        <taxon>Agaricineae</taxon>
        <taxon>Strophariaceae</taxon>
        <taxon>Agrocybe</taxon>
    </lineage>
</organism>
<gene>
    <name evidence="4" type="ORF">D9613_000468</name>
</gene>
<keyword evidence="2" id="KW-1133">Transmembrane helix</keyword>
<evidence type="ECO:0000313" key="5">
    <source>
        <dbReference type="Proteomes" id="UP000521872"/>
    </source>
</evidence>
<keyword evidence="2" id="KW-0812">Transmembrane</keyword>
<dbReference type="EMBL" id="JAACJL010000015">
    <property type="protein sequence ID" value="KAF4621150.1"/>
    <property type="molecule type" value="Genomic_DNA"/>
</dbReference>
<feature type="compositionally biased region" description="Basic and acidic residues" evidence="1">
    <location>
        <begin position="382"/>
        <end position="407"/>
    </location>
</feature>
<feature type="domain" description="DUF6533" evidence="3">
    <location>
        <begin position="55"/>
        <end position="98"/>
    </location>
</feature>
<dbReference type="AlphaFoldDB" id="A0A8H4VUU1"/>
<feature type="transmembrane region" description="Helical" evidence="2">
    <location>
        <begin position="242"/>
        <end position="262"/>
    </location>
</feature>
<feature type="transmembrane region" description="Helical" evidence="2">
    <location>
        <begin position="160"/>
        <end position="178"/>
    </location>
</feature>
<feature type="transmembrane region" description="Helical" evidence="2">
    <location>
        <begin position="87"/>
        <end position="106"/>
    </location>
</feature>
<dbReference type="Proteomes" id="UP000521872">
    <property type="component" value="Unassembled WGS sequence"/>
</dbReference>
<accession>A0A8H4VUU1</accession>
<evidence type="ECO:0000256" key="1">
    <source>
        <dbReference type="SAM" id="MobiDB-lite"/>
    </source>
</evidence>